<gene>
    <name evidence="3" type="ORF">NCTC10119_00443</name>
</gene>
<sequence length="423" mass="49090">MDINKPGWNQSDQQATAYDPNQQQYYGDGSTYYDPDQAVDPNQAYYPDPNTYPDAAAYYGYGQDGQAYPQDYAQDPNQAYYADPNAYQDPNAYTDPNAYVDPNAYQDPNAYVDPNNYTDPNAYYGYGQDGQAYPQDYAQDPNQAYYADPNAYQDPNAYTDPNAYVDPNAYQDPNAYTDPYYVTSTDHNAYYGQVDNVPALEASDLAYEVTPQEQAAEQELFSEPETKVIREIHEFPFEKIRSYFQTDFDSYNSRLTQLKDKLDNAIFSMRKAIDTVKENSANLQIMKQNFERQLKEQQTQRLTSNTDAEKIGAKINQLEERMQRLSRTMESVEWTKKEPRQEQFDPRFVDPRNFNNYVNNTDTMMSMFEKVLMMNLLRSTTPVQPPVQYFTPQPLTASPRPVYEEPISASFRRRGYRGDEFYE</sequence>
<feature type="region of interest" description="Disordered" evidence="2">
    <location>
        <begin position="1"/>
        <end position="51"/>
    </location>
</feature>
<evidence type="ECO:0000256" key="1">
    <source>
        <dbReference type="SAM" id="Coils"/>
    </source>
</evidence>
<dbReference type="InterPro" id="IPR011004">
    <property type="entry name" value="Trimer_LpxA-like_sf"/>
</dbReference>
<evidence type="ECO:0000256" key="2">
    <source>
        <dbReference type="SAM" id="MobiDB-lite"/>
    </source>
</evidence>
<feature type="coiled-coil region" evidence="1">
    <location>
        <begin position="273"/>
        <end position="335"/>
    </location>
</feature>
<name>A0AB38W7L3_MYCPM</name>
<keyword evidence="1" id="KW-0175">Coiled coil</keyword>
<proteinExistence type="predicted"/>
<feature type="compositionally biased region" description="Polar residues" evidence="2">
    <location>
        <begin position="7"/>
        <end position="25"/>
    </location>
</feature>
<evidence type="ECO:0000313" key="3">
    <source>
        <dbReference type="EMBL" id="VEU57178.1"/>
    </source>
</evidence>
<protein>
    <submittedName>
        <fullName evidence="3">Proline-rich P65 protein</fullName>
    </submittedName>
</protein>
<organism evidence="3 4">
    <name type="scientific">Mycoplasmoides pneumoniae</name>
    <name type="common">Mycoplasma pneumoniae</name>
    <dbReference type="NCBI Taxonomy" id="2104"/>
    <lineage>
        <taxon>Bacteria</taxon>
        <taxon>Bacillati</taxon>
        <taxon>Mycoplasmatota</taxon>
        <taxon>Mycoplasmoidales</taxon>
        <taxon>Mycoplasmoidaceae</taxon>
        <taxon>Mycoplasmoides</taxon>
    </lineage>
</organism>
<dbReference type="GeneID" id="66609036"/>
<dbReference type="Proteomes" id="UP000289557">
    <property type="component" value="Chromosome"/>
</dbReference>
<dbReference type="AlphaFoldDB" id="A0AB38W7L3"/>
<reference evidence="3 4" key="1">
    <citation type="submission" date="2019-01" db="EMBL/GenBank/DDBJ databases">
        <authorList>
            <consortium name="Pathogen Informatics"/>
        </authorList>
    </citation>
    <scope>NUCLEOTIDE SEQUENCE [LARGE SCALE GENOMIC DNA]</scope>
    <source>
        <strain evidence="3 4">NCTC10119</strain>
    </source>
</reference>
<dbReference type="RefSeq" id="WP_017532769.1">
    <property type="nucleotide sequence ID" value="NZ_AP017318.1"/>
</dbReference>
<dbReference type="SUPFAM" id="SSF51161">
    <property type="entry name" value="Trimeric LpxA-like enzymes"/>
    <property type="match status" value="1"/>
</dbReference>
<dbReference type="EMBL" id="LR214945">
    <property type="protein sequence ID" value="VEU57178.1"/>
    <property type="molecule type" value="Genomic_DNA"/>
</dbReference>
<evidence type="ECO:0000313" key="4">
    <source>
        <dbReference type="Proteomes" id="UP000289557"/>
    </source>
</evidence>
<accession>A0AB38W7L3</accession>